<dbReference type="InterPro" id="IPR013654">
    <property type="entry name" value="PAS_2"/>
</dbReference>
<feature type="non-terminal residue" evidence="7">
    <location>
        <position position="426"/>
    </location>
</feature>
<keyword evidence="4" id="KW-0675">Receptor</keyword>
<dbReference type="InterPro" id="IPR003018">
    <property type="entry name" value="GAF"/>
</dbReference>
<organism evidence="7">
    <name type="scientific">Hemiselmis virescens</name>
    <dbReference type="NCBI Taxonomy" id="77927"/>
    <lineage>
        <taxon>Eukaryota</taxon>
        <taxon>Cryptophyceae</taxon>
        <taxon>Cryptomonadales</taxon>
        <taxon>Hemiselmidaceae</taxon>
        <taxon>Hemiselmis</taxon>
    </lineage>
</organism>
<evidence type="ECO:0000259" key="6">
    <source>
        <dbReference type="PROSITE" id="PS50046"/>
    </source>
</evidence>
<dbReference type="Pfam" id="PF08446">
    <property type="entry name" value="PAS_2"/>
    <property type="match status" value="1"/>
</dbReference>
<evidence type="ECO:0000256" key="5">
    <source>
        <dbReference type="SAM" id="MobiDB-lite"/>
    </source>
</evidence>
<feature type="domain" description="Phytochrome chromophore attachment site" evidence="6">
    <location>
        <begin position="192"/>
        <end position="351"/>
    </location>
</feature>
<evidence type="ECO:0000256" key="3">
    <source>
        <dbReference type="ARBA" id="ARBA00022991"/>
    </source>
</evidence>
<accession>A0A0K1H549</accession>
<dbReference type="GO" id="GO:0009584">
    <property type="term" value="P:detection of visible light"/>
    <property type="evidence" value="ECO:0007669"/>
    <property type="project" value="InterPro"/>
</dbReference>
<dbReference type="PROSITE" id="PS50046">
    <property type="entry name" value="PHYTOCHROME_2"/>
    <property type="match status" value="1"/>
</dbReference>
<dbReference type="EMBL" id="KT013280">
    <property type="protein sequence ID" value="AKT76076.1"/>
    <property type="molecule type" value="mRNA"/>
</dbReference>
<keyword evidence="2" id="KW-0716">Sensory transduction</keyword>
<reference evidence="7" key="1">
    <citation type="journal article" date="2015" name="Nat. Commun.">
        <title>Phytochrome diversity in green plants and the origin of canonical plant phytochromes.</title>
        <authorList>
            <person name="Li F.W."/>
            <person name="Melkonian M."/>
            <person name="Rothfels C.J."/>
            <person name="Villarreal J.C."/>
            <person name="Stevenson D.W."/>
            <person name="Graham S.W."/>
            <person name="Wong G.K."/>
            <person name="Pryer K.M."/>
            <person name="Mathews S."/>
        </authorList>
    </citation>
    <scope>NUCLEOTIDE SEQUENCE</scope>
    <source>
        <strain evidence="7">MJMQ_0010756</strain>
    </source>
</reference>
<evidence type="ECO:0000256" key="1">
    <source>
        <dbReference type="ARBA" id="ARBA00022543"/>
    </source>
</evidence>
<feature type="compositionally biased region" description="Polar residues" evidence="5">
    <location>
        <begin position="23"/>
        <end position="43"/>
    </location>
</feature>
<name>A0A0K1H549_HEMVI</name>
<dbReference type="InterPro" id="IPR001294">
    <property type="entry name" value="Phytochrome"/>
</dbReference>
<dbReference type="SUPFAM" id="SSF55785">
    <property type="entry name" value="PYP-like sensor domain (PAS domain)"/>
    <property type="match status" value="1"/>
</dbReference>
<dbReference type="InterPro" id="IPR035965">
    <property type="entry name" value="PAS-like_dom_sf"/>
</dbReference>
<dbReference type="InterPro" id="IPR016132">
    <property type="entry name" value="Phyto_chromo_attachment"/>
</dbReference>
<dbReference type="Pfam" id="PF01590">
    <property type="entry name" value="GAF"/>
    <property type="match status" value="1"/>
</dbReference>
<dbReference type="InterPro" id="IPR029016">
    <property type="entry name" value="GAF-like_dom_sf"/>
</dbReference>
<dbReference type="PRINTS" id="PR01033">
    <property type="entry name" value="PHYTOCHROME"/>
</dbReference>
<dbReference type="SUPFAM" id="SSF55781">
    <property type="entry name" value="GAF domain-like"/>
    <property type="match status" value="1"/>
</dbReference>
<evidence type="ECO:0000313" key="7">
    <source>
        <dbReference type="EMBL" id="AKT76076.1"/>
    </source>
</evidence>
<reference evidence="7" key="2">
    <citation type="submission" date="2015-06" db="EMBL/GenBank/DDBJ databases">
        <authorList>
            <person name="Hoefler B.C."/>
            <person name="Straight P.D."/>
        </authorList>
    </citation>
    <scope>NUCLEOTIDE SEQUENCE</scope>
    <source>
        <strain evidence="7">MJMQ_0010756</strain>
    </source>
</reference>
<evidence type="ECO:0000256" key="2">
    <source>
        <dbReference type="ARBA" id="ARBA00022606"/>
    </source>
</evidence>
<gene>
    <name evidence="7" type="primary">PHY</name>
</gene>
<sequence>ERDLQEARNRQLQADVLIHETYTSPNSTGASFQGDPNSSSMSMGSGHAYVPTVREIEHYTRMLNNPGAAMPHGVFVLADEANGLAITGLSQNCAQFFGKEVPELMGKSLLEYIDNPSAIEAALMMKDLTLANPVSVGIVGEDGTMRLLANLILHRLPNGLAIDIEELDPYENAFSFHARVRQAIDRLHTCETSEAMCQRVSEEFFQLSGYDRVMMYKFHEDHHGEVVTEFCTENIKDDSFLGLHYPATDIPQRSRDQFKAVSVRIIVDARAPDSPILLNEGDATEMLPLTMSSLRPAHACHKEYLVNMGVRASVAVAIVVKDQLWGLMIAHHMEPKFVSFQMRMAVEFLTQAFSMALTNLTDTAAHSRHERSLNLHSKLCDKMYQQGSNPGLRVRGLIQSEPSISDLIPGVTGAVVYYRGTISSIG</sequence>
<proteinExistence type="evidence at transcript level"/>
<keyword evidence="3" id="KW-0157">Chromophore</keyword>
<evidence type="ECO:0000256" key="4">
    <source>
        <dbReference type="ARBA" id="ARBA00023170"/>
    </source>
</evidence>
<dbReference type="AlphaFoldDB" id="A0A0K1H549"/>
<dbReference type="Gene3D" id="3.30.450.20">
    <property type="entry name" value="PAS domain"/>
    <property type="match status" value="1"/>
</dbReference>
<keyword evidence="1" id="KW-0600">Photoreceptor protein</keyword>
<feature type="region of interest" description="Disordered" evidence="5">
    <location>
        <begin position="23"/>
        <end position="46"/>
    </location>
</feature>
<dbReference type="SMART" id="SM00065">
    <property type="entry name" value="GAF"/>
    <property type="match status" value="1"/>
</dbReference>
<dbReference type="GO" id="GO:0009881">
    <property type="term" value="F:photoreceptor activity"/>
    <property type="evidence" value="ECO:0007669"/>
    <property type="project" value="UniProtKB-KW"/>
</dbReference>
<dbReference type="Gene3D" id="3.30.450.40">
    <property type="match status" value="1"/>
</dbReference>
<protein>
    <submittedName>
        <fullName evidence="7">Phytochrome</fullName>
    </submittedName>
</protein>
<dbReference type="GO" id="GO:0006355">
    <property type="term" value="P:regulation of DNA-templated transcription"/>
    <property type="evidence" value="ECO:0007669"/>
    <property type="project" value="InterPro"/>
</dbReference>
<feature type="non-terminal residue" evidence="7">
    <location>
        <position position="1"/>
    </location>
</feature>